<accession>E3Q995</accession>
<protein>
    <submittedName>
        <fullName evidence="1">Uncharacterized protein</fullName>
    </submittedName>
</protein>
<reference evidence="2" key="1">
    <citation type="journal article" date="2012" name="Nat. Genet.">
        <title>Lifestyle transitions in plant pathogenic Colletotrichum fungi deciphered by genome and transcriptome analyses.</title>
        <authorList>
            <person name="O'Connell R.J."/>
            <person name="Thon M.R."/>
            <person name="Hacquard S."/>
            <person name="Amyotte S.G."/>
            <person name="Kleemann J."/>
            <person name="Torres M.F."/>
            <person name="Damm U."/>
            <person name="Buiate E.A."/>
            <person name="Epstein L."/>
            <person name="Alkan N."/>
            <person name="Altmueller J."/>
            <person name="Alvarado-Balderrama L."/>
            <person name="Bauser C.A."/>
            <person name="Becker C."/>
            <person name="Birren B.W."/>
            <person name="Chen Z."/>
            <person name="Choi J."/>
            <person name="Crouch J.A."/>
            <person name="Duvick J.P."/>
            <person name="Farman M.A."/>
            <person name="Gan P."/>
            <person name="Heiman D."/>
            <person name="Henrissat B."/>
            <person name="Howard R.J."/>
            <person name="Kabbage M."/>
            <person name="Koch C."/>
            <person name="Kracher B."/>
            <person name="Kubo Y."/>
            <person name="Law A.D."/>
            <person name="Lebrun M.-H."/>
            <person name="Lee Y.-H."/>
            <person name="Miyara I."/>
            <person name="Moore N."/>
            <person name="Neumann U."/>
            <person name="Nordstroem K."/>
            <person name="Panaccione D.G."/>
            <person name="Panstruga R."/>
            <person name="Place M."/>
            <person name="Proctor R.H."/>
            <person name="Prusky D."/>
            <person name="Rech G."/>
            <person name="Reinhardt R."/>
            <person name="Rollins J.A."/>
            <person name="Rounsley S."/>
            <person name="Schardl C.L."/>
            <person name="Schwartz D.C."/>
            <person name="Shenoy N."/>
            <person name="Shirasu K."/>
            <person name="Sikhakolli U.R."/>
            <person name="Stueber K."/>
            <person name="Sukno S.A."/>
            <person name="Sweigard J.A."/>
            <person name="Takano Y."/>
            <person name="Takahara H."/>
            <person name="Trail F."/>
            <person name="van der Does H.C."/>
            <person name="Voll L.M."/>
            <person name="Will I."/>
            <person name="Young S."/>
            <person name="Zeng Q."/>
            <person name="Zhang J."/>
            <person name="Zhou S."/>
            <person name="Dickman M.B."/>
            <person name="Schulze-Lefert P."/>
            <person name="Ver Loren van Themaat E."/>
            <person name="Ma L.-J."/>
            <person name="Vaillancourt L.J."/>
        </authorList>
    </citation>
    <scope>NUCLEOTIDE SEQUENCE [LARGE SCALE GENOMIC DNA]</scope>
    <source>
        <strain evidence="2">M1.001 / M2 / FGSC 10212</strain>
    </source>
</reference>
<gene>
    <name evidence="1" type="ORF">GLRG_01769</name>
</gene>
<dbReference type="EMBL" id="GG697337">
    <property type="protein sequence ID" value="EFQ27274.1"/>
    <property type="molecule type" value="Genomic_DNA"/>
</dbReference>
<organism evidence="2">
    <name type="scientific">Colletotrichum graminicola (strain M1.001 / M2 / FGSC 10212)</name>
    <name type="common">Maize anthracnose fungus</name>
    <name type="synonym">Glomerella graminicola</name>
    <dbReference type="NCBI Taxonomy" id="645133"/>
    <lineage>
        <taxon>Eukaryota</taxon>
        <taxon>Fungi</taxon>
        <taxon>Dikarya</taxon>
        <taxon>Ascomycota</taxon>
        <taxon>Pezizomycotina</taxon>
        <taxon>Sordariomycetes</taxon>
        <taxon>Hypocreomycetidae</taxon>
        <taxon>Glomerellales</taxon>
        <taxon>Glomerellaceae</taxon>
        <taxon>Colletotrichum</taxon>
        <taxon>Colletotrichum graminicola species complex</taxon>
    </lineage>
</organism>
<dbReference type="GeneID" id="24407134"/>
<dbReference type="VEuPathDB" id="FungiDB:GLRG_01769"/>
<proteinExistence type="predicted"/>
<dbReference type="Proteomes" id="UP000008782">
    <property type="component" value="Unassembled WGS sequence"/>
</dbReference>
<keyword evidence="2" id="KW-1185">Reference proteome</keyword>
<name>E3Q995_COLGM</name>
<dbReference type="RefSeq" id="XP_008091294.1">
    <property type="nucleotide sequence ID" value="XM_008093103.1"/>
</dbReference>
<evidence type="ECO:0000313" key="2">
    <source>
        <dbReference type="Proteomes" id="UP000008782"/>
    </source>
</evidence>
<dbReference type="STRING" id="645133.E3Q995"/>
<dbReference type="AlphaFoldDB" id="E3Q995"/>
<evidence type="ECO:0000313" key="1">
    <source>
        <dbReference type="EMBL" id="EFQ27274.1"/>
    </source>
</evidence>
<sequence length="115" mass="12865">MHSRDAAFANSPSVFATSIVKFKYRTDTVYLATGPDNVQERFHNSFNNSLIPGKFILVGAAGNPSSGMEGVPVYRHYWARLHHILHEIPLRPEATDCLAQFFITCWRGARTVTIG</sequence>
<dbReference type="HOGENOM" id="CLU_2108839_0_0_1"/>